<protein>
    <recommendedName>
        <fullName evidence="6">Vps72/YL1 C-terminal domain-containing protein</fullName>
    </recommendedName>
</protein>
<dbReference type="InterPro" id="IPR029525">
    <property type="entry name" value="INO80C/Ies6"/>
</dbReference>
<evidence type="ECO:0000256" key="4">
    <source>
        <dbReference type="ARBA" id="ARBA00023242"/>
    </source>
</evidence>
<evidence type="ECO:0000313" key="7">
    <source>
        <dbReference type="EMBL" id="QDS75578.1"/>
    </source>
</evidence>
<feature type="domain" description="Vps72/YL1 C-terminal" evidence="6">
    <location>
        <begin position="152"/>
        <end position="181"/>
    </location>
</feature>
<evidence type="ECO:0000259" key="6">
    <source>
        <dbReference type="SMART" id="SM00993"/>
    </source>
</evidence>
<evidence type="ECO:0000256" key="3">
    <source>
        <dbReference type="ARBA" id="ARBA00023163"/>
    </source>
</evidence>
<accession>A0A517LIV8</accession>
<dbReference type="GO" id="GO:0031011">
    <property type="term" value="C:Ino80 complex"/>
    <property type="evidence" value="ECO:0007669"/>
    <property type="project" value="InterPro"/>
</dbReference>
<evidence type="ECO:0000313" key="8">
    <source>
        <dbReference type="Proteomes" id="UP000316270"/>
    </source>
</evidence>
<keyword evidence="2" id="KW-0805">Transcription regulation</keyword>
<organism evidence="7 8">
    <name type="scientific">Venturia effusa</name>
    <dbReference type="NCBI Taxonomy" id="50376"/>
    <lineage>
        <taxon>Eukaryota</taxon>
        <taxon>Fungi</taxon>
        <taxon>Dikarya</taxon>
        <taxon>Ascomycota</taxon>
        <taxon>Pezizomycotina</taxon>
        <taxon>Dothideomycetes</taxon>
        <taxon>Pleosporomycetidae</taxon>
        <taxon>Venturiales</taxon>
        <taxon>Venturiaceae</taxon>
        <taxon>Venturia</taxon>
    </lineage>
</organism>
<evidence type="ECO:0000256" key="2">
    <source>
        <dbReference type="ARBA" id="ARBA00023015"/>
    </source>
</evidence>
<feature type="compositionally biased region" description="Low complexity" evidence="5">
    <location>
        <begin position="75"/>
        <end position="87"/>
    </location>
</feature>
<feature type="compositionally biased region" description="Polar residues" evidence="5">
    <location>
        <begin position="59"/>
        <end position="70"/>
    </location>
</feature>
<dbReference type="Pfam" id="PF08265">
    <property type="entry name" value="YL1_C"/>
    <property type="match status" value="1"/>
</dbReference>
<dbReference type="SMART" id="SM00993">
    <property type="entry name" value="YL1_C"/>
    <property type="match status" value="1"/>
</dbReference>
<evidence type="ECO:0000256" key="1">
    <source>
        <dbReference type="ARBA" id="ARBA00004123"/>
    </source>
</evidence>
<sequence>MAPITTSSDEHTHQALLDQLDMQAITKPFRNPSWKPSQRRNKSLKQMLADAARKEASMMPSQAASGSSTPLLPHSGGLTPSNTSTTSGSGGQSNIAQAAQRLDRLVLERNQNAALSADGRSNVGGGGGGGGGAMQVTYTNIEAAPSMSPKKKYCDVTGIPTTYTDPKSGLNYYNAEVYKYIRALPQSTVEQYLALRGAHTVLK</sequence>
<proteinExistence type="predicted"/>
<reference evidence="7 8" key="1">
    <citation type="submission" date="2019-07" db="EMBL/GenBank/DDBJ databases">
        <title>Finished genome of Venturia effusa.</title>
        <authorList>
            <person name="Young C.A."/>
            <person name="Cox M.P."/>
            <person name="Ganley A.R.D."/>
            <person name="David W.J."/>
        </authorList>
    </citation>
    <scope>NUCLEOTIDE SEQUENCE [LARGE SCALE GENOMIC DNA]</scope>
    <source>
        <strain evidence="8">albino</strain>
    </source>
</reference>
<evidence type="ECO:0000256" key="5">
    <source>
        <dbReference type="SAM" id="MobiDB-lite"/>
    </source>
</evidence>
<dbReference type="GO" id="GO:0006338">
    <property type="term" value="P:chromatin remodeling"/>
    <property type="evidence" value="ECO:0007669"/>
    <property type="project" value="InterPro"/>
</dbReference>
<name>A0A517LIV8_9PEZI</name>
<dbReference type="OrthoDB" id="49520at2759"/>
<dbReference type="EMBL" id="CP042197">
    <property type="protein sequence ID" value="QDS75578.1"/>
    <property type="molecule type" value="Genomic_DNA"/>
</dbReference>
<dbReference type="Proteomes" id="UP000316270">
    <property type="component" value="Chromosome 13"/>
</dbReference>
<dbReference type="AlphaFoldDB" id="A0A517LIV8"/>
<keyword evidence="4" id="KW-0539">Nucleus</keyword>
<feature type="region of interest" description="Disordered" evidence="5">
    <location>
        <begin position="28"/>
        <end position="95"/>
    </location>
</feature>
<keyword evidence="8" id="KW-1185">Reference proteome</keyword>
<keyword evidence="3" id="KW-0804">Transcription</keyword>
<dbReference type="PANTHER" id="PTHR31200:SF1">
    <property type="entry name" value="INO80 COMPLEX SUBUNIT C"/>
    <property type="match status" value="1"/>
</dbReference>
<dbReference type="STRING" id="50376.A0A517LIV8"/>
<dbReference type="InterPro" id="IPR013272">
    <property type="entry name" value="Vps72/YL1_C"/>
</dbReference>
<comment type="subcellular location">
    <subcellularLocation>
        <location evidence="1">Nucleus</location>
    </subcellularLocation>
</comment>
<gene>
    <name evidence="7" type="ORF">FKW77_006053</name>
</gene>
<dbReference type="PANTHER" id="PTHR31200">
    <property type="entry name" value="INO80 COMPLEX SUBUNIT C"/>
    <property type="match status" value="1"/>
</dbReference>